<dbReference type="AlphaFoldDB" id="A0A212JF89"/>
<dbReference type="EMBL" id="FLUQ01000001">
    <property type="protein sequence ID" value="SBV98080.1"/>
    <property type="molecule type" value="Genomic_DNA"/>
</dbReference>
<dbReference type="InterPro" id="IPR051686">
    <property type="entry name" value="Lipoprotein_DolP"/>
</dbReference>
<feature type="domain" description="BON" evidence="1">
    <location>
        <begin position="6"/>
        <end position="73"/>
    </location>
</feature>
<dbReference type="SMART" id="SM00749">
    <property type="entry name" value="BON"/>
    <property type="match status" value="2"/>
</dbReference>
<name>A0A212JF89_9DELT</name>
<dbReference type="InterPro" id="IPR007055">
    <property type="entry name" value="BON_dom"/>
</dbReference>
<organism evidence="2">
    <name type="scientific">uncultured delta proteobacterium</name>
    <dbReference type="NCBI Taxonomy" id="34034"/>
    <lineage>
        <taxon>Bacteria</taxon>
        <taxon>Deltaproteobacteria</taxon>
        <taxon>environmental samples</taxon>
    </lineage>
</organism>
<dbReference type="Gene3D" id="3.30.1340.30">
    <property type="match status" value="2"/>
</dbReference>
<accession>A0A212JF89</accession>
<dbReference type="PANTHER" id="PTHR34606:SF15">
    <property type="entry name" value="BON DOMAIN-CONTAINING PROTEIN"/>
    <property type="match status" value="1"/>
</dbReference>
<evidence type="ECO:0000259" key="1">
    <source>
        <dbReference type="PROSITE" id="PS50914"/>
    </source>
</evidence>
<proteinExistence type="predicted"/>
<feature type="domain" description="BON" evidence="1">
    <location>
        <begin position="84"/>
        <end position="152"/>
    </location>
</feature>
<dbReference type="Pfam" id="PF04972">
    <property type="entry name" value="BON"/>
    <property type="match status" value="2"/>
</dbReference>
<dbReference type="PANTHER" id="PTHR34606">
    <property type="entry name" value="BON DOMAIN-CONTAINING PROTEIN"/>
    <property type="match status" value="1"/>
</dbReference>
<evidence type="ECO:0000313" key="2">
    <source>
        <dbReference type="EMBL" id="SBV98080.1"/>
    </source>
</evidence>
<reference evidence="2" key="1">
    <citation type="submission" date="2016-04" db="EMBL/GenBank/DDBJ databases">
        <authorList>
            <person name="Evans L.H."/>
            <person name="Alamgir A."/>
            <person name="Owens N."/>
            <person name="Weber N.D."/>
            <person name="Virtaneva K."/>
            <person name="Barbian K."/>
            <person name="Babar A."/>
            <person name="Rosenke K."/>
        </authorList>
    </citation>
    <scope>NUCLEOTIDE SEQUENCE</scope>
    <source>
        <strain evidence="2">86</strain>
    </source>
</reference>
<sequence length="152" mass="16766">MHHTDEDARLAELAREELVLHIMDMERVRVSVEHGVVTLRGTVASEVERQNAVTTVSAIHGVHTVKNDLRIDDEDENTVGEYIDDTLITTAVKGKLLAETGFKSFSVSVETNQGVVTLTGTVDKFEHVSLAELVARTVDGVKTVVNRLQYEP</sequence>
<gene>
    <name evidence="2" type="ORF">KL86DPRO_11327</name>
</gene>
<protein>
    <submittedName>
        <fullName evidence="2">Periplasmic protein</fullName>
    </submittedName>
</protein>
<dbReference type="InterPro" id="IPR014004">
    <property type="entry name" value="Transpt-assoc_nodulatn_dom_bac"/>
</dbReference>
<dbReference type="PROSITE" id="PS50914">
    <property type="entry name" value="BON"/>
    <property type="match status" value="2"/>
</dbReference>